<keyword evidence="1" id="KW-0808">Transferase</keyword>
<dbReference type="EC" id="2.7.6.5" evidence="1"/>
<dbReference type="GO" id="GO:0008728">
    <property type="term" value="F:GTP diphosphokinase activity"/>
    <property type="evidence" value="ECO:0007669"/>
    <property type="project" value="UniProtKB-EC"/>
</dbReference>
<protein>
    <submittedName>
        <fullName evidence="1">GTP pyrophosphokinase</fullName>
        <ecNumber evidence="1">2.7.6.5</ecNumber>
    </submittedName>
</protein>
<dbReference type="EMBL" id="CAADJE010000025">
    <property type="protein sequence ID" value="VFS76195.1"/>
    <property type="molecule type" value="Genomic_DNA"/>
</dbReference>
<organism evidence="1 2">
    <name type="scientific">Raoultella planticola</name>
    <name type="common">Klebsiella planticola</name>
    <dbReference type="NCBI Taxonomy" id="575"/>
    <lineage>
        <taxon>Bacteria</taxon>
        <taxon>Pseudomonadati</taxon>
        <taxon>Pseudomonadota</taxon>
        <taxon>Gammaproteobacteria</taxon>
        <taxon>Enterobacterales</taxon>
        <taxon>Enterobacteriaceae</taxon>
        <taxon>Klebsiella/Raoultella group</taxon>
        <taxon>Raoultella</taxon>
    </lineage>
</organism>
<dbReference type="Gene3D" id="3.10.20.30">
    <property type="match status" value="1"/>
</dbReference>
<evidence type="ECO:0000313" key="2">
    <source>
        <dbReference type="Proteomes" id="UP000345637"/>
    </source>
</evidence>
<dbReference type="AlphaFoldDB" id="A0A485BQN6"/>
<proteinExistence type="predicted"/>
<accession>A0A485BQN6</accession>
<dbReference type="InterPro" id="IPR012675">
    <property type="entry name" value="Beta-grasp_dom_sf"/>
</dbReference>
<dbReference type="GO" id="GO:0016301">
    <property type="term" value="F:kinase activity"/>
    <property type="evidence" value="ECO:0007669"/>
    <property type="project" value="UniProtKB-KW"/>
</dbReference>
<dbReference type="Proteomes" id="UP000345637">
    <property type="component" value="Unassembled WGS sequence"/>
</dbReference>
<reference evidence="1 2" key="1">
    <citation type="submission" date="2019-03" db="EMBL/GenBank/DDBJ databases">
        <authorList>
            <consortium name="Pathogen Informatics"/>
        </authorList>
    </citation>
    <scope>NUCLEOTIDE SEQUENCE [LARGE SCALE GENOMIC DNA]</scope>
    <source>
        <strain evidence="1 2">NCTC12998</strain>
    </source>
</reference>
<name>A0A485BQN6_RAOPL</name>
<keyword evidence="1" id="KW-0418">Kinase</keyword>
<gene>
    <name evidence="1" type="primary">relA_2</name>
    <name evidence="1" type="ORF">NCTC12998_04793</name>
</gene>
<sequence length="58" mass="6319">MWSIYLPAPRRSTLPTISIATSATAASAAKISGRIVPFTYQLQMGDQIEIITQKQAKP</sequence>
<evidence type="ECO:0000313" key="1">
    <source>
        <dbReference type="EMBL" id="VFS76195.1"/>
    </source>
</evidence>